<dbReference type="EMBL" id="JAUJEA010000003">
    <property type="protein sequence ID" value="MDN5201795.1"/>
    <property type="molecule type" value="Genomic_DNA"/>
</dbReference>
<name>A0ABT8KQJ2_9BACT</name>
<dbReference type="Proteomes" id="UP001172082">
    <property type="component" value="Unassembled WGS sequence"/>
</dbReference>
<reference evidence="1" key="1">
    <citation type="submission" date="2023-06" db="EMBL/GenBank/DDBJ databases">
        <title>Genomic of Parafulvivirga corallium.</title>
        <authorList>
            <person name="Wang G."/>
        </authorList>
    </citation>
    <scope>NUCLEOTIDE SEQUENCE</scope>
    <source>
        <strain evidence="1">BMA10</strain>
    </source>
</reference>
<accession>A0ABT8KQJ2</accession>
<keyword evidence="2" id="KW-1185">Reference proteome</keyword>
<comment type="caution">
    <text evidence="1">The sequence shown here is derived from an EMBL/GenBank/DDBJ whole genome shotgun (WGS) entry which is preliminary data.</text>
</comment>
<gene>
    <name evidence="1" type="ORF">QQ008_10490</name>
</gene>
<protein>
    <submittedName>
        <fullName evidence="1">Uncharacterized protein</fullName>
    </submittedName>
</protein>
<evidence type="ECO:0000313" key="1">
    <source>
        <dbReference type="EMBL" id="MDN5201795.1"/>
    </source>
</evidence>
<sequence length="141" mass="17411">MEQLELENIDFLKERNLEDLHYSSKQWLFNIDFWRQELNFFQNLLDTQAKHVTTVDQKKQIDHFQNLIIYYQGELLDEFHQKVRRHEKRLKNLLINNESPTDLSYRENHNLLFDQIISFDNQFKKYKLELYSFMSQVISSY</sequence>
<organism evidence="1 2">
    <name type="scientific">Splendidivirga corallicola</name>
    <dbReference type="NCBI Taxonomy" id="3051826"/>
    <lineage>
        <taxon>Bacteria</taxon>
        <taxon>Pseudomonadati</taxon>
        <taxon>Bacteroidota</taxon>
        <taxon>Cytophagia</taxon>
        <taxon>Cytophagales</taxon>
        <taxon>Splendidivirgaceae</taxon>
        <taxon>Splendidivirga</taxon>
    </lineage>
</organism>
<dbReference type="RefSeq" id="WP_346751823.1">
    <property type="nucleotide sequence ID" value="NZ_JAUJEA010000003.1"/>
</dbReference>
<proteinExistence type="predicted"/>
<evidence type="ECO:0000313" key="2">
    <source>
        <dbReference type="Proteomes" id="UP001172082"/>
    </source>
</evidence>